<keyword evidence="5" id="KW-0378">Hydrolase</keyword>
<evidence type="ECO:0000256" key="1">
    <source>
        <dbReference type="ARBA" id="ARBA00004651"/>
    </source>
</evidence>
<evidence type="ECO:0000256" key="5">
    <source>
        <dbReference type="ARBA" id="ARBA00022801"/>
    </source>
</evidence>
<feature type="transmembrane region" description="Helical" evidence="8">
    <location>
        <begin position="211"/>
        <end position="228"/>
    </location>
</feature>
<keyword evidence="6 8" id="KW-1133">Transmembrane helix</keyword>
<dbReference type="AlphaFoldDB" id="A0A2K4ZIY1"/>
<dbReference type="RefSeq" id="WP_103240449.1">
    <property type="nucleotide sequence ID" value="NZ_CANRXC010000013.1"/>
</dbReference>
<feature type="transmembrane region" description="Helical" evidence="8">
    <location>
        <begin position="17"/>
        <end position="35"/>
    </location>
</feature>
<feature type="transmembrane region" description="Helical" evidence="8">
    <location>
        <begin position="83"/>
        <end position="101"/>
    </location>
</feature>
<evidence type="ECO:0000313" key="10">
    <source>
        <dbReference type="Proteomes" id="UP000236311"/>
    </source>
</evidence>
<dbReference type="GO" id="GO:0008233">
    <property type="term" value="F:peptidase activity"/>
    <property type="evidence" value="ECO:0007669"/>
    <property type="project" value="UniProtKB-KW"/>
</dbReference>
<feature type="transmembrane region" description="Helical" evidence="8">
    <location>
        <begin position="113"/>
        <end position="142"/>
    </location>
</feature>
<evidence type="ECO:0000256" key="4">
    <source>
        <dbReference type="ARBA" id="ARBA00022692"/>
    </source>
</evidence>
<protein>
    <recommendedName>
        <fullName evidence="11">Transmembrane exosortase (Exosortase_EpsH)</fullName>
    </recommendedName>
</protein>
<dbReference type="Proteomes" id="UP000236311">
    <property type="component" value="Unassembled WGS sequence"/>
</dbReference>
<keyword evidence="7 8" id="KW-0472">Membrane</keyword>
<comment type="subcellular location">
    <subcellularLocation>
        <location evidence="1">Cell membrane</location>
        <topology evidence="1">Multi-pass membrane protein</topology>
    </subcellularLocation>
</comment>
<accession>A0A2K4ZIY1</accession>
<dbReference type="NCBIfam" id="TIGR04287">
    <property type="entry name" value="exosort_XrtK"/>
    <property type="match status" value="1"/>
</dbReference>
<feature type="transmembrane region" description="Helical" evidence="8">
    <location>
        <begin position="162"/>
        <end position="183"/>
    </location>
</feature>
<dbReference type="GO" id="GO:0005886">
    <property type="term" value="C:plasma membrane"/>
    <property type="evidence" value="ECO:0007669"/>
    <property type="project" value="UniProtKB-SubCell"/>
</dbReference>
<dbReference type="GO" id="GO:0006508">
    <property type="term" value="P:proteolysis"/>
    <property type="evidence" value="ECO:0007669"/>
    <property type="project" value="UniProtKB-KW"/>
</dbReference>
<keyword evidence="3" id="KW-0645">Protease</keyword>
<dbReference type="EMBL" id="OFSM01000016">
    <property type="protein sequence ID" value="SOY30411.1"/>
    <property type="molecule type" value="Genomic_DNA"/>
</dbReference>
<keyword evidence="4 8" id="KW-0812">Transmembrane</keyword>
<proteinExistence type="predicted"/>
<name>A0A2K4ZIY1_9FIRM</name>
<dbReference type="NCBIfam" id="TIGR04178">
    <property type="entry name" value="exo_archaeo"/>
    <property type="match status" value="1"/>
</dbReference>
<dbReference type="OrthoDB" id="2052888at2"/>
<feature type="transmembrane region" description="Helical" evidence="8">
    <location>
        <begin position="240"/>
        <end position="260"/>
    </location>
</feature>
<sequence>MKNLLSKNNIKKLRPDLSFYLLGLLLLLGIKYFYSGAGSDELLWILAPTTGWVELLSGIPFVYEEGTGYVNHSLRLLIAPSCSGVQFMLIAFATLLFSFLHRVGNACILKKSLWFIASLSLSWILTVFVNGLRIIAAIYLPFYVEDINFVQRLLPPDRLHTVIGIVVYFISLLTVFHLTEYAFRRHSESSRTGFGIASPWTLLLRKCVPPVFWYFLIVLGLPFLNRAYRKNGARFTDFALLVAVCCGGILLCILLLYTLFSPLKNRLSARLTCLFRRKQD</sequence>
<evidence type="ECO:0000256" key="8">
    <source>
        <dbReference type="SAM" id="Phobius"/>
    </source>
</evidence>
<evidence type="ECO:0000256" key="6">
    <source>
        <dbReference type="ARBA" id="ARBA00022989"/>
    </source>
</evidence>
<reference evidence="9 10" key="1">
    <citation type="submission" date="2018-01" db="EMBL/GenBank/DDBJ databases">
        <authorList>
            <person name="Gaut B.S."/>
            <person name="Morton B.R."/>
            <person name="Clegg M.T."/>
            <person name="Duvall M.R."/>
        </authorList>
    </citation>
    <scope>NUCLEOTIDE SEQUENCE [LARGE SCALE GENOMIC DNA]</scope>
    <source>
        <strain evidence="9">GP69</strain>
    </source>
</reference>
<evidence type="ECO:0000313" key="9">
    <source>
        <dbReference type="EMBL" id="SOY30411.1"/>
    </source>
</evidence>
<evidence type="ECO:0000256" key="3">
    <source>
        <dbReference type="ARBA" id="ARBA00022670"/>
    </source>
</evidence>
<evidence type="ECO:0008006" key="11">
    <source>
        <dbReference type="Google" id="ProtNLM"/>
    </source>
</evidence>
<keyword evidence="2" id="KW-1003">Cell membrane</keyword>
<evidence type="ECO:0000256" key="7">
    <source>
        <dbReference type="ARBA" id="ARBA00023136"/>
    </source>
</evidence>
<dbReference type="InterPro" id="IPR027551">
    <property type="entry name" value="Exosort_XrtK"/>
</dbReference>
<evidence type="ECO:0000256" key="2">
    <source>
        <dbReference type="ARBA" id="ARBA00022475"/>
    </source>
</evidence>
<gene>
    <name evidence="9" type="ORF">AMURIS_03138</name>
</gene>
<dbReference type="InterPro" id="IPR026392">
    <property type="entry name" value="Exo/Archaeosortase_dom"/>
</dbReference>
<keyword evidence="10" id="KW-1185">Reference proteome</keyword>
<organism evidence="9 10">
    <name type="scientific">Acetatifactor muris</name>
    <dbReference type="NCBI Taxonomy" id="879566"/>
    <lineage>
        <taxon>Bacteria</taxon>
        <taxon>Bacillati</taxon>
        <taxon>Bacillota</taxon>
        <taxon>Clostridia</taxon>
        <taxon>Lachnospirales</taxon>
        <taxon>Lachnospiraceae</taxon>
        <taxon>Acetatifactor</taxon>
    </lineage>
</organism>